<dbReference type="InterPro" id="IPR011051">
    <property type="entry name" value="RmlC_Cupin_sf"/>
</dbReference>
<proteinExistence type="predicted"/>
<dbReference type="Gene3D" id="2.60.120.10">
    <property type="entry name" value="Jelly Rolls"/>
    <property type="match status" value="1"/>
</dbReference>
<keyword evidence="2" id="KW-1185">Reference proteome</keyword>
<dbReference type="PROSITE" id="PS51257">
    <property type="entry name" value="PROKAR_LIPOPROTEIN"/>
    <property type="match status" value="1"/>
</dbReference>
<dbReference type="InterPro" id="IPR014710">
    <property type="entry name" value="RmlC-like_jellyroll"/>
</dbReference>
<dbReference type="AlphaFoldDB" id="A0A1B4VCK0"/>
<evidence type="ECO:0008006" key="3">
    <source>
        <dbReference type="Google" id="ProtNLM"/>
    </source>
</evidence>
<dbReference type="OrthoDB" id="3620182at2"/>
<dbReference type="RefSeq" id="WP_096461781.1">
    <property type="nucleotide sequence ID" value="NZ_AP014936.1"/>
</dbReference>
<evidence type="ECO:0000313" key="1">
    <source>
        <dbReference type="EMBL" id="BAU49371.1"/>
    </source>
</evidence>
<dbReference type="KEGG" id="sva:SVA_2823"/>
<reference evidence="1 2" key="1">
    <citation type="submission" date="2015-08" db="EMBL/GenBank/DDBJ databases">
        <title>Complete genome sequence of Sulfurifustis variabilis.</title>
        <authorList>
            <person name="Miura A."/>
            <person name="Kojima H."/>
            <person name="Fukui M."/>
        </authorList>
    </citation>
    <scope>NUCLEOTIDE SEQUENCE [LARGE SCALE GENOMIC DNA]</scope>
    <source>
        <strain evidence="2">skN76</strain>
    </source>
</reference>
<dbReference type="SUPFAM" id="SSF51182">
    <property type="entry name" value="RmlC-like cupins"/>
    <property type="match status" value="1"/>
</dbReference>
<evidence type="ECO:0000313" key="2">
    <source>
        <dbReference type="Proteomes" id="UP000218899"/>
    </source>
</evidence>
<accession>A0A1B4VCK0</accession>
<dbReference type="Proteomes" id="UP000218899">
    <property type="component" value="Chromosome"/>
</dbReference>
<gene>
    <name evidence="1" type="ORF">SVA_2823</name>
</gene>
<organism evidence="1 2">
    <name type="scientific">Sulfurifustis variabilis</name>
    <dbReference type="NCBI Taxonomy" id="1675686"/>
    <lineage>
        <taxon>Bacteria</taxon>
        <taxon>Pseudomonadati</taxon>
        <taxon>Pseudomonadota</taxon>
        <taxon>Gammaproteobacteria</taxon>
        <taxon>Acidiferrobacterales</taxon>
        <taxon>Acidiferrobacteraceae</taxon>
        <taxon>Sulfurifustis</taxon>
    </lineage>
</organism>
<sequence length="142" mass="15465">MPKKIDRIARGGRGRALVPVLVLFLLAGCATTRQSPQTVRRVALENDEVLVVETTYPPKVGSTPMHTHLWPHAVYVVEGGTLQTTAPDGSVSTLELRPGQTLWRGVQSHSTRNIGPTTVRIVEVEIKNASTAPRPAEVFPVR</sequence>
<dbReference type="EMBL" id="AP014936">
    <property type="protein sequence ID" value="BAU49371.1"/>
    <property type="molecule type" value="Genomic_DNA"/>
</dbReference>
<name>A0A1B4VCK0_9GAMM</name>
<protein>
    <recommendedName>
        <fullName evidence="3">Cupin</fullName>
    </recommendedName>
</protein>